<feature type="compositionally biased region" description="Basic and acidic residues" evidence="1">
    <location>
        <begin position="66"/>
        <end position="76"/>
    </location>
</feature>
<sequence length="92" mass="11036">MNNIDDEYERFVEHLHDYARKAKSFKTKKRHLSLETLELIRQCGAARGAEPKAIGSLAETWKEQEMRELSKNDYQKKRNRKLKRVKTENMRN</sequence>
<proteinExistence type="predicted"/>
<dbReference type="KEGG" id="nai:NECAME_13917"/>
<dbReference type="AlphaFoldDB" id="W2SRD4"/>
<evidence type="ECO:0000313" key="2">
    <source>
        <dbReference type="EMBL" id="ETN72274.1"/>
    </source>
</evidence>
<organism evidence="2 3">
    <name type="scientific">Necator americanus</name>
    <name type="common">Human hookworm</name>
    <dbReference type="NCBI Taxonomy" id="51031"/>
    <lineage>
        <taxon>Eukaryota</taxon>
        <taxon>Metazoa</taxon>
        <taxon>Ecdysozoa</taxon>
        <taxon>Nematoda</taxon>
        <taxon>Chromadorea</taxon>
        <taxon>Rhabditida</taxon>
        <taxon>Rhabditina</taxon>
        <taxon>Rhabditomorpha</taxon>
        <taxon>Strongyloidea</taxon>
        <taxon>Ancylostomatidae</taxon>
        <taxon>Bunostominae</taxon>
        <taxon>Necator</taxon>
    </lineage>
</organism>
<name>W2SRD4_NECAM</name>
<protein>
    <submittedName>
        <fullName evidence="2">Uncharacterized protein</fullName>
    </submittedName>
</protein>
<keyword evidence="3" id="KW-1185">Reference proteome</keyword>
<reference evidence="3" key="1">
    <citation type="journal article" date="2014" name="Nat. Genet.">
        <title>Genome of the human hookworm Necator americanus.</title>
        <authorList>
            <person name="Tang Y.T."/>
            <person name="Gao X."/>
            <person name="Rosa B.A."/>
            <person name="Abubucker S."/>
            <person name="Hallsworth-Pepin K."/>
            <person name="Martin J."/>
            <person name="Tyagi R."/>
            <person name="Heizer E."/>
            <person name="Zhang X."/>
            <person name="Bhonagiri-Palsikar V."/>
            <person name="Minx P."/>
            <person name="Warren W.C."/>
            <person name="Wang Q."/>
            <person name="Zhan B."/>
            <person name="Hotez P.J."/>
            <person name="Sternberg P.W."/>
            <person name="Dougall A."/>
            <person name="Gaze S.T."/>
            <person name="Mulvenna J."/>
            <person name="Sotillo J."/>
            <person name="Ranganathan S."/>
            <person name="Rabelo E.M."/>
            <person name="Wilson R.K."/>
            <person name="Felgner P.L."/>
            <person name="Bethony J."/>
            <person name="Hawdon J.M."/>
            <person name="Gasser R.B."/>
            <person name="Loukas A."/>
            <person name="Mitreva M."/>
        </authorList>
    </citation>
    <scope>NUCLEOTIDE SEQUENCE [LARGE SCALE GENOMIC DNA]</scope>
</reference>
<dbReference type="GeneID" id="25353945"/>
<dbReference type="Proteomes" id="UP000053676">
    <property type="component" value="Unassembled WGS sequence"/>
</dbReference>
<gene>
    <name evidence="2" type="ORF">NECAME_13917</name>
</gene>
<evidence type="ECO:0000313" key="3">
    <source>
        <dbReference type="Proteomes" id="UP000053676"/>
    </source>
</evidence>
<dbReference type="CTD" id="25353945"/>
<dbReference type="EMBL" id="KI664911">
    <property type="protein sequence ID" value="ETN72274.1"/>
    <property type="molecule type" value="Genomic_DNA"/>
</dbReference>
<evidence type="ECO:0000256" key="1">
    <source>
        <dbReference type="SAM" id="MobiDB-lite"/>
    </source>
</evidence>
<accession>W2SRD4</accession>
<feature type="region of interest" description="Disordered" evidence="1">
    <location>
        <begin position="66"/>
        <end position="92"/>
    </location>
</feature>